<sequence length="401" mass="44463">MIYLDHASTTPMDEEVVKAMAPFYNKKFANPSSLYKIGREAARAIADSRESVAKVLNCQAEEIVFTAGGTESDNLAIFGIANQFIRQPPENPKNYHLITTQIEHSAVLESFRALEQKGFQVTYLPVDKFGLVSPDELMKALKPNTILLSIMYANNEIGTIQPIAEIASIIKNYRQIQQVGKSKNPIYPVLHTDGCQAAGYLDLDVDKLGVALMTLNGSKIYGPKQIGLLYKRKEIKLAPILYGGEQEGKMRPGTENVAAIVGFAKALELANKAKKEESKRLTKLRDYFVMELLKIPETILNGHHQQRLPNNINVTFKRIEGESIMLKLDAKEIYVSTGSACHSLSLKPSHVILAIGQDAGAAHGSMRFTMGKSTTKKDIDQVLKVLPKIINDLRRLTAIRK</sequence>
<dbReference type="Gene3D" id="1.10.260.50">
    <property type="match status" value="1"/>
</dbReference>
<dbReference type="InterPro" id="IPR015422">
    <property type="entry name" value="PyrdxlP-dep_Trfase_small"/>
</dbReference>
<dbReference type="EMBL" id="PCTN01000186">
    <property type="protein sequence ID" value="PIP75346.1"/>
    <property type="molecule type" value="Genomic_DNA"/>
</dbReference>
<dbReference type="PANTHER" id="PTHR11601:SF34">
    <property type="entry name" value="CYSTEINE DESULFURASE"/>
    <property type="match status" value="1"/>
</dbReference>
<protein>
    <submittedName>
        <fullName evidence="10">Cysteine desulfurase NifS</fullName>
    </submittedName>
</protein>
<dbReference type="AlphaFoldDB" id="A0A2H0CZN8"/>
<accession>A0A2H0CZN8</accession>
<feature type="domain" description="Aminotransferase class V" evidence="9">
    <location>
        <begin position="2"/>
        <end position="382"/>
    </location>
</feature>
<evidence type="ECO:0000256" key="3">
    <source>
        <dbReference type="ARBA" id="ARBA00022679"/>
    </source>
</evidence>
<dbReference type="Gene3D" id="3.90.1150.10">
    <property type="entry name" value="Aspartate Aminotransferase, domain 1"/>
    <property type="match status" value="1"/>
</dbReference>
<gene>
    <name evidence="10" type="ORF">COW86_04315</name>
</gene>
<dbReference type="Gene3D" id="3.40.640.10">
    <property type="entry name" value="Type I PLP-dependent aspartate aminotransferase-like (Major domain)"/>
    <property type="match status" value="1"/>
</dbReference>
<comment type="similarity">
    <text evidence="2">Belongs to the class-V pyridoxal-phosphate-dependent aminotransferase family. NifS/IscS subfamily.</text>
</comment>
<proteinExistence type="inferred from homology"/>
<evidence type="ECO:0000256" key="4">
    <source>
        <dbReference type="ARBA" id="ARBA00022723"/>
    </source>
</evidence>
<dbReference type="GO" id="GO:0031071">
    <property type="term" value="F:cysteine desulfurase activity"/>
    <property type="evidence" value="ECO:0007669"/>
    <property type="project" value="UniProtKB-EC"/>
</dbReference>
<keyword evidence="7" id="KW-0411">Iron-sulfur</keyword>
<evidence type="ECO:0000313" key="10">
    <source>
        <dbReference type="EMBL" id="PIP75346.1"/>
    </source>
</evidence>
<dbReference type="PIRSF" id="PIRSF005572">
    <property type="entry name" value="NifS"/>
    <property type="match status" value="1"/>
</dbReference>
<evidence type="ECO:0000256" key="5">
    <source>
        <dbReference type="ARBA" id="ARBA00022898"/>
    </source>
</evidence>
<evidence type="ECO:0000256" key="1">
    <source>
        <dbReference type="ARBA" id="ARBA00001933"/>
    </source>
</evidence>
<dbReference type="Proteomes" id="UP000230159">
    <property type="component" value="Unassembled WGS sequence"/>
</dbReference>
<dbReference type="GO" id="GO:0051536">
    <property type="term" value="F:iron-sulfur cluster binding"/>
    <property type="evidence" value="ECO:0007669"/>
    <property type="project" value="UniProtKB-KW"/>
</dbReference>
<evidence type="ECO:0000256" key="7">
    <source>
        <dbReference type="ARBA" id="ARBA00023014"/>
    </source>
</evidence>
<evidence type="ECO:0000256" key="8">
    <source>
        <dbReference type="ARBA" id="ARBA00050776"/>
    </source>
</evidence>
<keyword evidence="3" id="KW-0808">Transferase</keyword>
<dbReference type="InterPro" id="IPR015424">
    <property type="entry name" value="PyrdxlP-dep_Trfase"/>
</dbReference>
<dbReference type="SUPFAM" id="SSF53383">
    <property type="entry name" value="PLP-dependent transferases"/>
    <property type="match status" value="1"/>
</dbReference>
<reference evidence="10 11" key="1">
    <citation type="submission" date="2017-09" db="EMBL/GenBank/DDBJ databases">
        <title>Depth-based differentiation of microbial function through sediment-hosted aquifers and enrichment of novel symbionts in the deep terrestrial subsurface.</title>
        <authorList>
            <person name="Probst A.J."/>
            <person name="Ladd B."/>
            <person name="Jarett J.K."/>
            <person name="Geller-Mcgrath D.E."/>
            <person name="Sieber C.M."/>
            <person name="Emerson J.B."/>
            <person name="Anantharaman K."/>
            <person name="Thomas B.C."/>
            <person name="Malmstrom R."/>
            <person name="Stieglmeier M."/>
            <person name="Klingl A."/>
            <person name="Woyke T."/>
            <person name="Ryan C.M."/>
            <person name="Banfield J.F."/>
        </authorList>
    </citation>
    <scope>NUCLEOTIDE SEQUENCE [LARGE SCALE GENOMIC DNA]</scope>
    <source>
        <strain evidence="10">CG22_combo_CG10-13_8_21_14_all_39_9</strain>
    </source>
</reference>
<name>A0A2H0CZN8_9BACT</name>
<keyword evidence="5" id="KW-0663">Pyridoxal phosphate</keyword>
<comment type="caution">
    <text evidence="10">The sequence shown here is derived from an EMBL/GenBank/DDBJ whole genome shotgun (WGS) entry which is preliminary data.</text>
</comment>
<organism evidence="10 11">
    <name type="scientific">Candidatus Kuenenbacteria bacterium CG22_combo_CG10-13_8_21_14_all_39_9</name>
    <dbReference type="NCBI Taxonomy" id="1974621"/>
    <lineage>
        <taxon>Bacteria</taxon>
        <taxon>Candidatus Kueneniibacteriota</taxon>
    </lineage>
</organism>
<evidence type="ECO:0000256" key="6">
    <source>
        <dbReference type="ARBA" id="ARBA00023004"/>
    </source>
</evidence>
<evidence type="ECO:0000256" key="2">
    <source>
        <dbReference type="ARBA" id="ARBA00006490"/>
    </source>
</evidence>
<dbReference type="InterPro" id="IPR016454">
    <property type="entry name" value="Cysteine_dSase"/>
</dbReference>
<evidence type="ECO:0000313" key="11">
    <source>
        <dbReference type="Proteomes" id="UP000230159"/>
    </source>
</evidence>
<dbReference type="InterPro" id="IPR000192">
    <property type="entry name" value="Aminotrans_V_dom"/>
</dbReference>
<dbReference type="InterPro" id="IPR015421">
    <property type="entry name" value="PyrdxlP-dep_Trfase_major"/>
</dbReference>
<evidence type="ECO:0000259" key="9">
    <source>
        <dbReference type="Pfam" id="PF00266"/>
    </source>
</evidence>
<comment type="cofactor">
    <cofactor evidence="1">
        <name>pyridoxal 5'-phosphate</name>
        <dbReference type="ChEBI" id="CHEBI:597326"/>
    </cofactor>
</comment>
<keyword evidence="6" id="KW-0408">Iron</keyword>
<dbReference type="GO" id="GO:0046872">
    <property type="term" value="F:metal ion binding"/>
    <property type="evidence" value="ECO:0007669"/>
    <property type="project" value="UniProtKB-KW"/>
</dbReference>
<dbReference type="Pfam" id="PF00266">
    <property type="entry name" value="Aminotran_5"/>
    <property type="match status" value="1"/>
</dbReference>
<comment type="catalytic activity">
    <reaction evidence="8">
        <text>(sulfur carrier)-H + L-cysteine = (sulfur carrier)-SH + L-alanine</text>
        <dbReference type="Rhea" id="RHEA:43892"/>
        <dbReference type="Rhea" id="RHEA-COMP:14737"/>
        <dbReference type="Rhea" id="RHEA-COMP:14739"/>
        <dbReference type="ChEBI" id="CHEBI:29917"/>
        <dbReference type="ChEBI" id="CHEBI:35235"/>
        <dbReference type="ChEBI" id="CHEBI:57972"/>
        <dbReference type="ChEBI" id="CHEBI:64428"/>
        <dbReference type="EC" id="2.8.1.7"/>
    </reaction>
</comment>
<dbReference type="PANTHER" id="PTHR11601">
    <property type="entry name" value="CYSTEINE DESULFURYLASE FAMILY MEMBER"/>
    <property type="match status" value="1"/>
</dbReference>
<keyword evidence="4" id="KW-0479">Metal-binding</keyword>